<dbReference type="EMBL" id="CP098494">
    <property type="protein sequence ID" value="USA61115.1"/>
    <property type="molecule type" value="Genomic_DNA"/>
</dbReference>
<feature type="chain" id="PRO_5047272590" evidence="1">
    <location>
        <begin position="28"/>
        <end position="197"/>
    </location>
</feature>
<accession>A0ABY4UAQ1</accession>
<gene>
    <name evidence="2" type="ORF">NCF85_13715</name>
</gene>
<keyword evidence="1" id="KW-0732">Signal</keyword>
<proteinExistence type="predicted"/>
<dbReference type="PROSITE" id="PS51257">
    <property type="entry name" value="PROKAR_LIPOPROTEIN"/>
    <property type="match status" value="1"/>
</dbReference>
<evidence type="ECO:0000313" key="3">
    <source>
        <dbReference type="Proteomes" id="UP001056619"/>
    </source>
</evidence>
<protein>
    <submittedName>
        <fullName evidence="2">Uncharacterized protein</fullName>
    </submittedName>
</protein>
<dbReference type="Proteomes" id="UP001056619">
    <property type="component" value="Chromosome"/>
</dbReference>
<keyword evidence="3" id="KW-1185">Reference proteome</keyword>
<organism evidence="2 3">
    <name type="scientific">Qipengyuania citrea</name>
    <dbReference type="NCBI Taxonomy" id="225971"/>
    <lineage>
        <taxon>Bacteria</taxon>
        <taxon>Pseudomonadati</taxon>
        <taxon>Pseudomonadota</taxon>
        <taxon>Alphaproteobacteria</taxon>
        <taxon>Sphingomonadales</taxon>
        <taxon>Erythrobacteraceae</taxon>
        <taxon>Qipengyuania</taxon>
    </lineage>
</organism>
<evidence type="ECO:0000313" key="2">
    <source>
        <dbReference type="EMBL" id="USA61115.1"/>
    </source>
</evidence>
<sequence>MRKRHQLTLTGLAALLVSCNGSDTAEADIGNENGEPNFAGEQITLTGDALPVVGAASATPGAAIGITPAIEPAASGTAPDLTNYVGKFPFDEVSGVSWNEHPMVKAGSQKTVTDASVLEAMAMPGGPSAPIATYLGKVGSWGCQVHNCGDHQWAVLVDPRTGETDVCYHNAAKVRGKSRWFLANGAEEIRPGNCAVV</sequence>
<reference evidence="2 3" key="1">
    <citation type="submission" date="2022-06" db="EMBL/GenBank/DDBJ databases">
        <authorList>
            <person name="Liu G."/>
        </authorList>
    </citation>
    <scope>NUCLEOTIDE SEQUENCE [LARGE SCALE GENOMIC DNA]</scope>
    <source>
        <strain evidence="2 3">E4</strain>
    </source>
</reference>
<evidence type="ECO:0000256" key="1">
    <source>
        <dbReference type="SAM" id="SignalP"/>
    </source>
</evidence>
<name>A0ABY4UAQ1_9SPHN</name>
<feature type="signal peptide" evidence="1">
    <location>
        <begin position="1"/>
        <end position="27"/>
    </location>
</feature>
<dbReference type="RefSeq" id="WP_196847421.1">
    <property type="nucleotide sequence ID" value="NZ_CP098494.1"/>
</dbReference>